<dbReference type="AlphaFoldDB" id="A0A927CVH4"/>
<dbReference type="InterPro" id="IPR050696">
    <property type="entry name" value="FtsA/MreB"/>
</dbReference>
<reference evidence="1" key="1">
    <citation type="submission" date="2020-09" db="EMBL/GenBank/DDBJ databases">
        <title>Bacillus faecalis sp. nov., a moderately halophilic bacterium isolated from cow faeces.</title>
        <authorList>
            <person name="Jiang L."/>
            <person name="Lee J."/>
        </authorList>
    </citation>
    <scope>NUCLEOTIDE SEQUENCE</scope>
    <source>
        <strain evidence="1">AGMB 02131</strain>
    </source>
</reference>
<name>A0A927CVH4_9BACI</name>
<evidence type="ECO:0000313" key="2">
    <source>
        <dbReference type="Proteomes" id="UP000602076"/>
    </source>
</evidence>
<organism evidence="1 2">
    <name type="scientific">Peribacillus faecalis</name>
    <dbReference type="NCBI Taxonomy" id="2772559"/>
    <lineage>
        <taxon>Bacteria</taxon>
        <taxon>Bacillati</taxon>
        <taxon>Bacillota</taxon>
        <taxon>Bacilli</taxon>
        <taxon>Bacillales</taxon>
        <taxon>Bacillaceae</taxon>
        <taxon>Peribacillus</taxon>
    </lineage>
</organism>
<dbReference type="PANTHER" id="PTHR32432:SF3">
    <property type="entry name" value="ETHANOLAMINE UTILIZATION PROTEIN EUTJ"/>
    <property type="match status" value="1"/>
</dbReference>
<keyword evidence="2" id="KW-1185">Reference proteome</keyword>
<dbReference type="EMBL" id="JACXSI010000011">
    <property type="protein sequence ID" value="MBD3107831.1"/>
    <property type="molecule type" value="Genomic_DNA"/>
</dbReference>
<dbReference type="Gene3D" id="3.30.420.40">
    <property type="match status" value="2"/>
</dbReference>
<dbReference type="Pfam" id="PF11104">
    <property type="entry name" value="PilM_2"/>
    <property type="match status" value="1"/>
</dbReference>
<sequence>MGLSIFNKRDKVINIEIKDHVIRYTEVASNDSLSVHSMGEYLLPSGIIRDGKIEDPFALTAILEQCVDEWKIARRKVRFLVPDQHVLVRRLKIEQEIADDEIEGHLYLQLGTSIHLPFEEPVFDVIVLGEKDGQKEILIFAASEQIVKQYSDLLQECKLKPSIFDIVPLANYRLYHSLYDCHEGEHIMFLHFDLYGVNVSVFENDKPSFMRYLPISSDKEQWEIVNDSLGFQRWEYKVDKDQYYEFLIDMYTEIDRVVTFYKFNVSEEQQEISSLVIMGDHPFLSTIVEQMKNRFNMPVRSLLDTDRSNEKIRNIDYQYYLPIGLALRGGD</sequence>
<dbReference type="Proteomes" id="UP000602076">
    <property type="component" value="Unassembled WGS sequence"/>
</dbReference>
<dbReference type="Gene3D" id="3.30.1490.300">
    <property type="match status" value="1"/>
</dbReference>
<protein>
    <submittedName>
        <fullName evidence="1">Pilus assembly protein PilM</fullName>
    </submittedName>
</protein>
<gene>
    <name evidence="1" type="primary">pilM</name>
    <name evidence="1" type="ORF">IEO70_05580</name>
</gene>
<dbReference type="InterPro" id="IPR005883">
    <property type="entry name" value="PilM"/>
</dbReference>
<comment type="caution">
    <text evidence="1">The sequence shown here is derived from an EMBL/GenBank/DDBJ whole genome shotgun (WGS) entry which is preliminary data.</text>
</comment>
<dbReference type="PANTHER" id="PTHR32432">
    <property type="entry name" value="CELL DIVISION PROTEIN FTSA-RELATED"/>
    <property type="match status" value="1"/>
</dbReference>
<accession>A0A927CVH4</accession>
<dbReference type="RefSeq" id="WP_190997378.1">
    <property type="nucleotide sequence ID" value="NZ_JACXSI010000011.1"/>
</dbReference>
<evidence type="ECO:0000313" key="1">
    <source>
        <dbReference type="EMBL" id="MBD3107831.1"/>
    </source>
</evidence>
<proteinExistence type="predicted"/>
<dbReference type="PIRSF" id="PIRSF019169">
    <property type="entry name" value="PilM"/>
    <property type="match status" value="1"/>
</dbReference>